<feature type="chain" id="PRO_5002734586" description="NlpC/P60 domain-containing protein" evidence="2">
    <location>
        <begin position="27"/>
        <end position="868"/>
    </location>
</feature>
<keyword evidence="4" id="KW-1185">Reference proteome</keyword>
<evidence type="ECO:0000256" key="2">
    <source>
        <dbReference type="SAM" id="SignalP"/>
    </source>
</evidence>
<dbReference type="Proteomes" id="UP000000268">
    <property type="component" value="Plasmid pREB4"/>
</dbReference>
<feature type="region of interest" description="Disordered" evidence="1">
    <location>
        <begin position="551"/>
        <end position="572"/>
    </location>
</feature>
<proteinExistence type="predicted"/>
<dbReference type="KEGG" id="amr:AM1_D0049"/>
<organism evidence="3 4">
    <name type="scientific">Acaryochloris marina (strain MBIC 11017)</name>
    <dbReference type="NCBI Taxonomy" id="329726"/>
    <lineage>
        <taxon>Bacteria</taxon>
        <taxon>Bacillati</taxon>
        <taxon>Cyanobacteriota</taxon>
        <taxon>Cyanophyceae</taxon>
        <taxon>Acaryochloridales</taxon>
        <taxon>Acaryochloridaceae</taxon>
        <taxon>Acaryochloris</taxon>
    </lineage>
</organism>
<evidence type="ECO:0000256" key="1">
    <source>
        <dbReference type="SAM" id="MobiDB-lite"/>
    </source>
</evidence>
<keyword evidence="3" id="KW-0614">Plasmid</keyword>
<dbReference type="RefSeq" id="WP_012167819.1">
    <property type="nucleotide sequence ID" value="NC_009929.1"/>
</dbReference>
<name>A8ZNG0_ACAM1</name>
<geneLocation type="plasmid" evidence="3 4">
    <name>pREB4</name>
</geneLocation>
<dbReference type="AlphaFoldDB" id="A8ZNG0"/>
<protein>
    <recommendedName>
        <fullName evidence="5">NlpC/P60 domain-containing protein</fullName>
    </recommendedName>
</protein>
<dbReference type="OrthoDB" id="415264at2"/>
<sequence>MPRYPRRILSLLPAAALALQSFPAVAQIINQQTLEAANHNTQTQEEGTIPGLYYDPSGVVAPTFANSQASETAGSIRLPAGSQAPSFLNGAWPANASSDQVLKIGHLKDHPQFKQFTELNINEVLKASGKDPSTVTLSEVPIASTMTVGEYLQINPGAAEQSLEDAPAVVQSAFGYYEDEPLLHEPIDQTDIVFIEQKASNPEISDIPAEDLLQGDWGEAFTQEEQSQLSKTLSKVNERLRKLPLKQLIPLAQGIVSGDWDTVKKQAKDLAIKEGSKVLIKELMKNPKIAKAIKDLPLGTLPLDKLGLADAPGVGETAIKDIPGSEDKTLNQVPGLKDVPLDQIDLALALSFTRLDLLGRIDTTDAAAVVDNIDYVISGGTKDQIPKPAPCKIDGKDTKNCRHFELDNVDGGGEPTKLSGQAWIQGPDQMVPGGQGWLRIIANGKEVTGIKPWVAGNVKLYLEDMREGSGDEVGSARLSTAWQFGYSDPITGSHYTPHFIRIPTPWRIKEGGIMLLLARSGGIPDAIRNLQPSQQQFCREPTLVASAQTNNATDSNQTTGGADGSSPPHSEQHHINQYLARIAYGESTGGTDIGPHPDTGAYGEYQFIQKSRDTLYTRTGIDAWSESKEERDRAALAWIDIYGQEVGHDIISYIRSGNFEAADYLLGRNQFTSLPGGAEDVKWNDPVALEVYGPNGNAPVTPTGASASSGVPFCQPTNGSATFAQGPAPEAGQVNASIYQAARQMYGFDTSSGPEGGSQACAWAVDHVLAKAGIEPMRTDNVLNVLDKMKSGRGTRINSGQAQPGDIILSKGYDHIGICMTAGCTEVLSNSSSKASFSWRSDGTFDGWYDRSRFLHEAPTEEIWRIQR</sequence>
<dbReference type="Gene3D" id="3.90.1720.10">
    <property type="entry name" value="endopeptidase domain like (from Nostoc punctiforme)"/>
    <property type="match status" value="1"/>
</dbReference>
<accession>A8ZNG0</accession>
<feature type="compositionally biased region" description="Polar residues" evidence="1">
    <location>
        <begin position="551"/>
        <end position="560"/>
    </location>
</feature>
<keyword evidence="2" id="KW-0732">Signal</keyword>
<gene>
    <name evidence="3" type="ordered locus">AM1_D0049</name>
</gene>
<evidence type="ECO:0000313" key="3">
    <source>
        <dbReference type="EMBL" id="ABW32546.1"/>
    </source>
</evidence>
<evidence type="ECO:0008006" key="5">
    <source>
        <dbReference type="Google" id="ProtNLM"/>
    </source>
</evidence>
<reference evidence="3 4" key="1">
    <citation type="journal article" date="2008" name="Proc. Natl. Acad. Sci. U.S.A.">
        <title>Niche adaptation and genome expansion in the chlorophyll d-producing cyanobacterium Acaryochloris marina.</title>
        <authorList>
            <person name="Swingley W.D."/>
            <person name="Chen M."/>
            <person name="Cheung P.C."/>
            <person name="Conrad A.L."/>
            <person name="Dejesa L.C."/>
            <person name="Hao J."/>
            <person name="Honchak B.M."/>
            <person name="Karbach L.E."/>
            <person name="Kurdoglu A."/>
            <person name="Lahiri S."/>
            <person name="Mastrian S.D."/>
            <person name="Miyashita H."/>
            <person name="Page L."/>
            <person name="Ramakrishna P."/>
            <person name="Satoh S."/>
            <person name="Sattley W.M."/>
            <person name="Shimada Y."/>
            <person name="Taylor H.L."/>
            <person name="Tomo T."/>
            <person name="Tsuchiya T."/>
            <person name="Wang Z.T."/>
            <person name="Raymond J."/>
            <person name="Mimuro M."/>
            <person name="Blankenship R.E."/>
            <person name="Touchman J.W."/>
        </authorList>
    </citation>
    <scope>NUCLEOTIDE SEQUENCE [LARGE SCALE GENOMIC DNA]</scope>
    <source>
        <strain evidence="4">MBIC 11017</strain>
        <plasmid evidence="4">Plasmid pREB4</plasmid>
    </source>
</reference>
<feature type="signal peptide" evidence="2">
    <location>
        <begin position="1"/>
        <end position="26"/>
    </location>
</feature>
<evidence type="ECO:0000313" key="4">
    <source>
        <dbReference type="Proteomes" id="UP000000268"/>
    </source>
</evidence>
<dbReference type="Gene3D" id="1.10.530.10">
    <property type="match status" value="1"/>
</dbReference>
<dbReference type="HOGENOM" id="CLU_288312_0_0_3"/>
<dbReference type="EMBL" id="CP000841">
    <property type="protein sequence ID" value="ABW32546.1"/>
    <property type="molecule type" value="Genomic_DNA"/>
</dbReference>